<dbReference type="CDD" id="cd11610">
    <property type="entry name" value="eIF2D_N"/>
    <property type="match status" value="1"/>
</dbReference>
<dbReference type="InterPro" id="IPR036885">
    <property type="entry name" value="SWIB_MDM2_dom_sf"/>
</dbReference>
<proteinExistence type="predicted"/>
<dbReference type="InterPro" id="IPR041366">
    <property type="entry name" value="Pre-PUA"/>
</dbReference>
<dbReference type="InterPro" id="IPR048248">
    <property type="entry name" value="PUA_eIF2d-like"/>
</dbReference>
<dbReference type="EMBL" id="JBJJXI010000179">
    <property type="protein sequence ID" value="KAL3384069.1"/>
    <property type="molecule type" value="Genomic_DNA"/>
</dbReference>
<dbReference type="NCBIfam" id="TIGR00451">
    <property type="entry name" value="unchar_dom_2"/>
    <property type="match status" value="1"/>
</dbReference>
<dbReference type="SUPFAM" id="SSF88697">
    <property type="entry name" value="PUA domain-like"/>
    <property type="match status" value="1"/>
</dbReference>
<keyword evidence="4" id="KW-1185">Reference proteome</keyword>
<dbReference type="CDD" id="cd21156">
    <property type="entry name" value="PUA_eIF2d-like"/>
    <property type="match status" value="1"/>
</dbReference>
<dbReference type="InterPro" id="IPR039759">
    <property type="entry name" value="eIF2D_SUI1"/>
</dbReference>
<dbReference type="CDD" id="cd11608">
    <property type="entry name" value="eIF2D_C"/>
    <property type="match status" value="1"/>
</dbReference>
<dbReference type="AlphaFoldDB" id="A0ABD2VU14"/>
<dbReference type="Pfam" id="PF01253">
    <property type="entry name" value="SUI1"/>
    <property type="match status" value="1"/>
</dbReference>
<dbReference type="InterPro" id="IPR001950">
    <property type="entry name" value="SUI1"/>
</dbReference>
<dbReference type="PROSITE" id="PS50296">
    <property type="entry name" value="SUI1"/>
    <property type="match status" value="1"/>
</dbReference>
<comment type="caution">
    <text evidence="3">The sequence shown here is derived from an EMBL/GenBank/DDBJ whole genome shotgun (WGS) entry which is preliminary data.</text>
</comment>
<dbReference type="InterPro" id="IPR036877">
    <property type="entry name" value="SUI1_dom_sf"/>
</dbReference>
<sequence>MFTKAFRVKSNNQLKGTERKKLSNDLNQAYPNLQQEDIQRLLPKKEVISVVKVVTNSEKIVKIYYNDKIPLFFQIDSSSILFPTIFTLWNYPDLLYSYITRTAVVRNLTNGANLMLPGVVIDGPIKFHSYGKLSKGTPVSIITEDNKAPVAVGITSLSSEDMYMSNGHGKCVDIMHVHGDYLCDIDKPPLRPNLGPAFLPPTESTDLQTEDITINSEIINQMEMVNLNEPSLDEEKILDNTIANNKNEAAPTSEETSLNLDNGKDDPVKEMDQLLQYCFIKAIKTTFKKGELPIITSTFFKNHVIKACPPGSSVDVKKSSYKKLSVFLAHLKNEGLIDTSSIKGVESLIHIKYDHPLIKNLTVMEEAVIEENTTTSRVISECYKVTAAVAPILSKFGFEKGDILKRQEIRKCFMDYVKKENLQDGKTLKINPVLADVLKTKESQLTITMEDGINKFIGKMTLTHEVTVGGKTIFYSGKLEPVDITVATRSGNKKVTLINNLEVYGIKLDEFSKECQGIGASATITDVPGKKTPSVLVQGNQVLYVYKLLTEKYNINKNHIKGLEFAPKKKK</sequence>
<dbReference type="Proteomes" id="UP001627154">
    <property type="component" value="Unassembled WGS sequence"/>
</dbReference>
<dbReference type="InterPro" id="IPR048247">
    <property type="entry name" value="eIF2D_N"/>
</dbReference>
<dbReference type="PANTHER" id="PTHR12217:SF4">
    <property type="entry name" value="EUKARYOTIC TRANSLATION INITIATION FACTOR 2D"/>
    <property type="match status" value="1"/>
</dbReference>
<dbReference type="InterPro" id="IPR015947">
    <property type="entry name" value="PUA-like_sf"/>
</dbReference>
<dbReference type="Pfam" id="PF26291">
    <property type="entry name" value="SWIB_eIF2D"/>
    <property type="match status" value="1"/>
</dbReference>
<protein>
    <recommendedName>
        <fullName evidence="2">SUI1 domain-containing protein</fullName>
    </recommendedName>
</protein>
<organism evidence="3 4">
    <name type="scientific">Trichogramma kaykai</name>
    <dbReference type="NCBI Taxonomy" id="54128"/>
    <lineage>
        <taxon>Eukaryota</taxon>
        <taxon>Metazoa</taxon>
        <taxon>Ecdysozoa</taxon>
        <taxon>Arthropoda</taxon>
        <taxon>Hexapoda</taxon>
        <taxon>Insecta</taxon>
        <taxon>Pterygota</taxon>
        <taxon>Neoptera</taxon>
        <taxon>Endopterygota</taxon>
        <taxon>Hymenoptera</taxon>
        <taxon>Apocrita</taxon>
        <taxon>Proctotrupomorpha</taxon>
        <taxon>Chalcidoidea</taxon>
        <taxon>Trichogrammatidae</taxon>
        <taxon>Trichogramma</taxon>
    </lineage>
</organism>
<evidence type="ECO:0000259" key="2">
    <source>
        <dbReference type="PROSITE" id="PS50296"/>
    </source>
</evidence>
<gene>
    <name evidence="3" type="ORF">TKK_020136</name>
</gene>
<dbReference type="PROSITE" id="PS50890">
    <property type="entry name" value="PUA"/>
    <property type="match status" value="1"/>
</dbReference>
<dbReference type="SUPFAM" id="SSF47592">
    <property type="entry name" value="SWIB/MDM2 domain"/>
    <property type="match status" value="1"/>
</dbReference>
<dbReference type="Pfam" id="PF25304">
    <property type="entry name" value="WHD_eIF2D"/>
    <property type="match status" value="1"/>
</dbReference>
<evidence type="ECO:0000256" key="1">
    <source>
        <dbReference type="ARBA" id="ARBA00022490"/>
    </source>
</evidence>
<dbReference type="SUPFAM" id="SSF55159">
    <property type="entry name" value="eIF1-like"/>
    <property type="match status" value="1"/>
</dbReference>
<dbReference type="Gene3D" id="3.10.400.20">
    <property type="match status" value="1"/>
</dbReference>
<dbReference type="GO" id="GO:0005737">
    <property type="term" value="C:cytoplasm"/>
    <property type="evidence" value="ECO:0007669"/>
    <property type="project" value="UniProtKB-SubCell"/>
</dbReference>
<accession>A0ABD2VU14</accession>
<reference evidence="3 4" key="1">
    <citation type="journal article" date="2024" name="bioRxiv">
        <title>A reference genome for Trichogramma kaykai: A tiny desert-dwelling parasitoid wasp with competing sex-ratio distorters.</title>
        <authorList>
            <person name="Culotta J."/>
            <person name="Lindsey A.R."/>
        </authorList>
    </citation>
    <scope>NUCLEOTIDE SEQUENCE [LARGE SCALE GENOMIC DNA]</scope>
    <source>
        <strain evidence="3 4">KSX58</strain>
    </source>
</reference>
<dbReference type="InterPro" id="IPR039757">
    <property type="entry name" value="EIF2D"/>
</dbReference>
<keyword evidence="1" id="KW-0963">Cytoplasm</keyword>
<dbReference type="InterPro" id="IPR057429">
    <property type="entry name" value="WH_eIF2D"/>
</dbReference>
<feature type="domain" description="SUI1" evidence="2">
    <location>
        <begin position="482"/>
        <end position="553"/>
    </location>
</feature>
<name>A0ABD2VU14_9HYME</name>
<dbReference type="Gene3D" id="3.30.780.10">
    <property type="entry name" value="SUI1-like domain"/>
    <property type="match status" value="1"/>
</dbReference>
<dbReference type="PANTHER" id="PTHR12217">
    <property type="entry name" value="EUKARYOTIC TRANSLATION INITIATION FACTOR 2D"/>
    <property type="match status" value="1"/>
</dbReference>
<dbReference type="Pfam" id="PF26292">
    <property type="entry name" value="PUA_elF2D"/>
    <property type="match status" value="1"/>
</dbReference>
<evidence type="ECO:0000313" key="3">
    <source>
        <dbReference type="EMBL" id="KAL3384069.1"/>
    </source>
</evidence>
<evidence type="ECO:0000313" key="4">
    <source>
        <dbReference type="Proteomes" id="UP001627154"/>
    </source>
</evidence>
<dbReference type="Pfam" id="PF17832">
    <property type="entry name" value="Pre-PUA"/>
    <property type="match status" value="1"/>
</dbReference>
<dbReference type="InterPro" id="IPR004521">
    <property type="entry name" value="Uncharacterised_CHP00451"/>
</dbReference>
<dbReference type="InterPro" id="IPR058886">
    <property type="entry name" value="SWIB_eIF2D"/>
</dbReference>